<feature type="compositionally biased region" description="Polar residues" evidence="1">
    <location>
        <begin position="20"/>
        <end position="30"/>
    </location>
</feature>
<evidence type="ECO:0000256" key="1">
    <source>
        <dbReference type="SAM" id="MobiDB-lite"/>
    </source>
</evidence>
<reference evidence="2" key="2">
    <citation type="journal article" date="2015" name="Data Brief">
        <title>Shoot transcriptome of the giant reed, Arundo donax.</title>
        <authorList>
            <person name="Barrero R.A."/>
            <person name="Guerrero F.D."/>
            <person name="Moolhuijzen P."/>
            <person name="Goolsby J.A."/>
            <person name="Tidwell J."/>
            <person name="Bellgard S.E."/>
            <person name="Bellgard M.I."/>
        </authorList>
    </citation>
    <scope>NUCLEOTIDE SEQUENCE</scope>
    <source>
        <tissue evidence="2">Shoot tissue taken approximately 20 cm above the soil surface</tissue>
    </source>
</reference>
<organism evidence="2">
    <name type="scientific">Arundo donax</name>
    <name type="common">Giant reed</name>
    <name type="synonym">Donax arundinaceus</name>
    <dbReference type="NCBI Taxonomy" id="35708"/>
    <lineage>
        <taxon>Eukaryota</taxon>
        <taxon>Viridiplantae</taxon>
        <taxon>Streptophyta</taxon>
        <taxon>Embryophyta</taxon>
        <taxon>Tracheophyta</taxon>
        <taxon>Spermatophyta</taxon>
        <taxon>Magnoliopsida</taxon>
        <taxon>Liliopsida</taxon>
        <taxon>Poales</taxon>
        <taxon>Poaceae</taxon>
        <taxon>PACMAD clade</taxon>
        <taxon>Arundinoideae</taxon>
        <taxon>Arundineae</taxon>
        <taxon>Arundo</taxon>
    </lineage>
</organism>
<protein>
    <submittedName>
        <fullName evidence="2">Uncharacterized protein</fullName>
    </submittedName>
</protein>
<dbReference type="EMBL" id="GBRH01274055">
    <property type="protein sequence ID" value="JAD23840.1"/>
    <property type="molecule type" value="Transcribed_RNA"/>
</dbReference>
<proteinExistence type="predicted"/>
<dbReference type="AlphaFoldDB" id="A0A0A8YF32"/>
<feature type="region of interest" description="Disordered" evidence="1">
    <location>
        <begin position="1"/>
        <end position="30"/>
    </location>
</feature>
<reference evidence="2" key="1">
    <citation type="submission" date="2014-09" db="EMBL/GenBank/DDBJ databases">
        <authorList>
            <person name="Magalhaes I.L.F."/>
            <person name="Oliveira U."/>
            <person name="Santos F.R."/>
            <person name="Vidigal T.H.D.A."/>
            <person name="Brescovit A.D."/>
            <person name="Santos A.J."/>
        </authorList>
    </citation>
    <scope>NUCLEOTIDE SEQUENCE</scope>
    <source>
        <tissue evidence="2">Shoot tissue taken approximately 20 cm above the soil surface</tissue>
    </source>
</reference>
<name>A0A0A8YF32_ARUDO</name>
<accession>A0A0A8YF32</accession>
<sequence>MSTPTSWKASSPPPLPPCGISSTSHCSTTT</sequence>
<evidence type="ECO:0000313" key="2">
    <source>
        <dbReference type="EMBL" id="JAD23840.1"/>
    </source>
</evidence>